<evidence type="ECO:0000313" key="2">
    <source>
        <dbReference type="Proteomes" id="UP000053342"/>
    </source>
</evidence>
<dbReference type="VEuPathDB" id="FungiDB:PV06_01508"/>
<protein>
    <recommendedName>
        <fullName evidence="3">OsmC-like protein</fullName>
    </recommendedName>
</protein>
<organism evidence="1 2">
    <name type="scientific">Exophiala oligosperma</name>
    <dbReference type="NCBI Taxonomy" id="215243"/>
    <lineage>
        <taxon>Eukaryota</taxon>
        <taxon>Fungi</taxon>
        <taxon>Dikarya</taxon>
        <taxon>Ascomycota</taxon>
        <taxon>Pezizomycotina</taxon>
        <taxon>Eurotiomycetes</taxon>
        <taxon>Chaetothyriomycetidae</taxon>
        <taxon>Chaetothyriales</taxon>
        <taxon>Herpotrichiellaceae</taxon>
        <taxon>Exophiala</taxon>
    </lineage>
</organism>
<dbReference type="PANTHER" id="PTHR35368:SF1">
    <property type="entry name" value="HYDROPEROXIDE REDUCTASE"/>
    <property type="match status" value="1"/>
</dbReference>
<dbReference type="SUPFAM" id="SSF82784">
    <property type="entry name" value="OsmC-like"/>
    <property type="match status" value="1"/>
</dbReference>
<gene>
    <name evidence="1" type="ORF">PV06_01508</name>
</gene>
<dbReference type="Pfam" id="PF02566">
    <property type="entry name" value="OsmC"/>
    <property type="match status" value="1"/>
</dbReference>
<dbReference type="HOGENOM" id="CLU_100275_2_0_1"/>
<dbReference type="InterPro" id="IPR036102">
    <property type="entry name" value="OsmC/Ohrsf"/>
</dbReference>
<name>A0A0D2CGG3_9EURO</name>
<reference evidence="1 2" key="1">
    <citation type="submission" date="2015-01" db="EMBL/GenBank/DDBJ databases">
        <title>The Genome Sequence of Exophiala oligosperma CBS72588.</title>
        <authorList>
            <consortium name="The Broad Institute Genomics Platform"/>
            <person name="Cuomo C."/>
            <person name="de Hoog S."/>
            <person name="Gorbushina A."/>
            <person name="Stielow B."/>
            <person name="Teixiera M."/>
            <person name="Abouelleil A."/>
            <person name="Chapman S.B."/>
            <person name="Priest M."/>
            <person name="Young S.K."/>
            <person name="Wortman J."/>
            <person name="Nusbaum C."/>
            <person name="Birren B."/>
        </authorList>
    </citation>
    <scope>NUCLEOTIDE SEQUENCE [LARGE SCALE GENOMIC DNA]</scope>
    <source>
        <strain evidence="1 2">CBS 72588</strain>
    </source>
</reference>
<evidence type="ECO:0008006" key="3">
    <source>
        <dbReference type="Google" id="ProtNLM"/>
    </source>
</evidence>
<sequence>MVVLNGFNTDSIGPFAESAKINPQVTFKVATKWTGQAKSTSHVSGHNIFGKDRKRDFDILADEPLELLGENTAPNPQDLLMAGLNSCMVVGYAVNAAAMGIKLENLEIVCQGDLNLRGFLALDGTTKAGYNEVEYTVRIKADAPSEKLEELHLHVQKTSPNFSNFATPIKLVPKLVVESGGSRL</sequence>
<dbReference type="EMBL" id="KN847332">
    <property type="protein sequence ID" value="KIW48952.1"/>
    <property type="molecule type" value="Genomic_DNA"/>
</dbReference>
<dbReference type="RefSeq" id="XP_016269168.1">
    <property type="nucleotide sequence ID" value="XM_016402115.1"/>
</dbReference>
<keyword evidence="2" id="KW-1185">Reference proteome</keyword>
<dbReference type="OrthoDB" id="4087521at2759"/>
<dbReference type="PANTHER" id="PTHR35368">
    <property type="entry name" value="HYDROPEROXIDE REDUCTASE"/>
    <property type="match status" value="1"/>
</dbReference>
<dbReference type="GeneID" id="27353582"/>
<dbReference type="InterPro" id="IPR052924">
    <property type="entry name" value="OsmC/Ohr_hydroprdx_reductase"/>
</dbReference>
<dbReference type="InterPro" id="IPR003718">
    <property type="entry name" value="OsmC/Ohr_fam"/>
</dbReference>
<evidence type="ECO:0000313" key="1">
    <source>
        <dbReference type="EMBL" id="KIW48952.1"/>
    </source>
</evidence>
<dbReference type="InterPro" id="IPR015946">
    <property type="entry name" value="KH_dom-like_a/b"/>
</dbReference>
<proteinExistence type="predicted"/>
<dbReference type="Gene3D" id="3.30.300.20">
    <property type="match status" value="1"/>
</dbReference>
<accession>A0A0D2CGG3</accession>
<dbReference type="Proteomes" id="UP000053342">
    <property type="component" value="Unassembled WGS sequence"/>
</dbReference>
<dbReference type="AlphaFoldDB" id="A0A0D2CGG3"/>